<evidence type="ECO:0000256" key="3">
    <source>
        <dbReference type="ARBA" id="ARBA00022618"/>
    </source>
</evidence>
<organism evidence="10 11">
    <name type="scientific">Methylobacter tundripaludum</name>
    <dbReference type="NCBI Taxonomy" id="173365"/>
    <lineage>
        <taxon>Bacteria</taxon>
        <taxon>Pseudomonadati</taxon>
        <taxon>Pseudomonadota</taxon>
        <taxon>Gammaproteobacteria</taxon>
        <taxon>Methylococcales</taxon>
        <taxon>Methylococcaceae</taxon>
        <taxon>Methylobacter</taxon>
    </lineage>
</organism>
<keyword evidence="5 8" id="KW-1133">Transmembrane helix</keyword>
<evidence type="ECO:0000256" key="8">
    <source>
        <dbReference type="HAMAP-Rule" id="MF_00910"/>
    </source>
</evidence>
<comment type="similarity">
    <text evidence="8">Belongs to the FtsL family.</text>
</comment>
<dbReference type="EMBL" id="PTIY01000004">
    <property type="protein sequence ID" value="PPK72236.1"/>
    <property type="molecule type" value="Genomic_DNA"/>
</dbReference>
<proteinExistence type="inferred from homology"/>
<sequence length="90" mass="10555">MAAIRYIGVGTLILVLLISALAVIYSKYHSRLIFIEIQKQERELDQYEVEWGQLQLELTTLAEQNRVEQVAREQLKLVMPLREKIVYIKP</sequence>
<evidence type="ECO:0000256" key="1">
    <source>
        <dbReference type="ARBA" id="ARBA00004401"/>
    </source>
</evidence>
<comment type="caution">
    <text evidence="10">The sequence shown here is derived from an EMBL/GenBank/DDBJ whole genome shotgun (WGS) entry which is preliminary data.</text>
</comment>
<evidence type="ECO:0000256" key="9">
    <source>
        <dbReference type="NCBIfam" id="TIGR02209"/>
    </source>
</evidence>
<keyword evidence="7 8" id="KW-0131">Cell cycle</keyword>
<evidence type="ECO:0000313" key="10">
    <source>
        <dbReference type="EMBL" id="PPK72236.1"/>
    </source>
</evidence>
<gene>
    <name evidence="8" type="primary">ftsL</name>
    <name evidence="10" type="ORF">B0F88_10428</name>
</gene>
<keyword evidence="6 8" id="KW-0472">Membrane</keyword>
<feature type="transmembrane region" description="Helical" evidence="8">
    <location>
        <begin position="6"/>
        <end position="25"/>
    </location>
</feature>
<evidence type="ECO:0000256" key="7">
    <source>
        <dbReference type="ARBA" id="ARBA00023306"/>
    </source>
</evidence>
<keyword evidence="8" id="KW-0997">Cell inner membrane</keyword>
<keyword evidence="4 8" id="KW-0812">Transmembrane</keyword>
<dbReference type="AlphaFoldDB" id="A0A2S6H4C3"/>
<keyword evidence="2 8" id="KW-1003">Cell membrane</keyword>
<name>A0A2S6H4C3_9GAMM</name>
<dbReference type="GO" id="GO:0005886">
    <property type="term" value="C:plasma membrane"/>
    <property type="evidence" value="ECO:0007669"/>
    <property type="project" value="UniProtKB-SubCell"/>
</dbReference>
<accession>A0A2S6H4C3</accession>
<evidence type="ECO:0000256" key="2">
    <source>
        <dbReference type="ARBA" id="ARBA00022475"/>
    </source>
</evidence>
<reference evidence="10 11" key="1">
    <citation type="submission" date="2018-02" db="EMBL/GenBank/DDBJ databases">
        <title>Subsurface microbial communities from deep shales in Ohio and West Virginia, USA.</title>
        <authorList>
            <person name="Wrighton K."/>
        </authorList>
    </citation>
    <scope>NUCLEOTIDE SEQUENCE [LARGE SCALE GENOMIC DNA]</scope>
    <source>
        <strain evidence="10 11">OWC-G53F</strain>
    </source>
</reference>
<comment type="function">
    <text evidence="8">Essential cell division protein. May link together the upstream cell division proteins, which are predominantly cytoplasmic, with the downstream cell division proteins, which are predominantly periplasmic.</text>
</comment>
<protein>
    <recommendedName>
        <fullName evidence="8 9">Cell division protein FtsL</fullName>
    </recommendedName>
</protein>
<dbReference type="GO" id="GO:0032153">
    <property type="term" value="C:cell division site"/>
    <property type="evidence" value="ECO:0007669"/>
    <property type="project" value="UniProtKB-UniRule"/>
</dbReference>
<dbReference type="Proteomes" id="UP000238071">
    <property type="component" value="Unassembled WGS sequence"/>
</dbReference>
<dbReference type="Pfam" id="PF04999">
    <property type="entry name" value="FtsL"/>
    <property type="match status" value="1"/>
</dbReference>
<comment type="subunit">
    <text evidence="8">Part of a complex composed of FtsB, FtsL and FtsQ.</text>
</comment>
<dbReference type="PANTHER" id="PTHR37479:SF1">
    <property type="entry name" value="CELL DIVISION PROTEIN FTSL"/>
    <property type="match status" value="1"/>
</dbReference>
<evidence type="ECO:0000256" key="6">
    <source>
        <dbReference type="ARBA" id="ARBA00023136"/>
    </source>
</evidence>
<dbReference type="GO" id="GO:0043093">
    <property type="term" value="P:FtsZ-dependent cytokinesis"/>
    <property type="evidence" value="ECO:0007669"/>
    <property type="project" value="UniProtKB-UniRule"/>
</dbReference>
<dbReference type="InterPro" id="IPR011922">
    <property type="entry name" value="Cell_div_FtsL"/>
</dbReference>
<dbReference type="NCBIfam" id="TIGR02209">
    <property type="entry name" value="ftsL_broad"/>
    <property type="match status" value="1"/>
</dbReference>
<dbReference type="HAMAP" id="MF_00910">
    <property type="entry name" value="FtsL"/>
    <property type="match status" value="1"/>
</dbReference>
<evidence type="ECO:0000256" key="4">
    <source>
        <dbReference type="ARBA" id="ARBA00022692"/>
    </source>
</evidence>
<evidence type="ECO:0000256" key="5">
    <source>
        <dbReference type="ARBA" id="ARBA00022989"/>
    </source>
</evidence>
<keyword evidence="11" id="KW-1185">Reference proteome</keyword>
<evidence type="ECO:0000313" key="11">
    <source>
        <dbReference type="Proteomes" id="UP000238071"/>
    </source>
</evidence>
<dbReference type="PANTHER" id="PTHR37479">
    <property type="entry name" value="CELL DIVISION PROTEIN FTSL"/>
    <property type="match status" value="1"/>
</dbReference>
<comment type="subcellular location">
    <subcellularLocation>
        <location evidence="8">Cell inner membrane</location>
        <topology evidence="8">Single-pass type II membrane protein</topology>
    </subcellularLocation>
    <subcellularLocation>
        <location evidence="1">Cell membrane</location>
        <topology evidence="1">Single-pass type II membrane protein</topology>
    </subcellularLocation>
    <text evidence="8">Localizes to the division septum where it forms a ring structure.</text>
</comment>
<keyword evidence="3 8" id="KW-0132">Cell division</keyword>